<proteinExistence type="predicted"/>
<feature type="region of interest" description="Disordered" evidence="1">
    <location>
        <begin position="623"/>
        <end position="648"/>
    </location>
</feature>
<dbReference type="Gene3D" id="3.60.21.10">
    <property type="match status" value="1"/>
</dbReference>
<feature type="non-terminal residue" evidence="3">
    <location>
        <position position="794"/>
    </location>
</feature>
<evidence type="ECO:0000313" key="4">
    <source>
        <dbReference type="Proteomes" id="UP000298061"/>
    </source>
</evidence>
<feature type="compositionally biased region" description="Basic and acidic residues" evidence="1">
    <location>
        <begin position="784"/>
        <end position="794"/>
    </location>
</feature>
<dbReference type="Pfam" id="PF00149">
    <property type="entry name" value="Metallophos"/>
    <property type="match status" value="1"/>
</dbReference>
<keyword evidence="4" id="KW-1185">Reference proteome</keyword>
<feature type="compositionally biased region" description="Low complexity" evidence="1">
    <location>
        <begin position="749"/>
        <end position="782"/>
    </location>
</feature>
<evidence type="ECO:0000256" key="1">
    <source>
        <dbReference type="SAM" id="MobiDB-lite"/>
    </source>
</evidence>
<name>A0A4Y9ZIL4_9AGAM</name>
<dbReference type="InterPro" id="IPR029052">
    <property type="entry name" value="Metallo-depent_PP-like"/>
</dbReference>
<dbReference type="GO" id="GO:0004721">
    <property type="term" value="F:phosphoprotein phosphatase activity"/>
    <property type="evidence" value="ECO:0007669"/>
    <property type="project" value="TreeGrafter"/>
</dbReference>
<dbReference type="InterPro" id="IPR004843">
    <property type="entry name" value="Calcineurin-like_PHP"/>
</dbReference>
<dbReference type="SUPFAM" id="SSF56300">
    <property type="entry name" value="Metallo-dependent phosphatases"/>
    <property type="match status" value="1"/>
</dbReference>
<evidence type="ECO:0000313" key="3">
    <source>
        <dbReference type="EMBL" id="TFY74616.1"/>
    </source>
</evidence>
<feature type="region of interest" description="Disordered" evidence="1">
    <location>
        <begin position="554"/>
        <end position="595"/>
    </location>
</feature>
<accession>A0A4Y9ZIL4</accession>
<dbReference type="PANTHER" id="PTHR32440">
    <property type="entry name" value="PHOSPHATASE DCR2-RELATED-RELATED"/>
    <property type="match status" value="1"/>
</dbReference>
<dbReference type="AlphaFoldDB" id="A0A4Y9ZIL4"/>
<dbReference type="Proteomes" id="UP000298061">
    <property type="component" value="Unassembled WGS sequence"/>
</dbReference>
<dbReference type="STRING" id="135208.A0A4Y9ZIL4"/>
<feature type="domain" description="Calcineurin-like phosphoesterase" evidence="2">
    <location>
        <begin position="163"/>
        <end position="314"/>
    </location>
</feature>
<protein>
    <recommendedName>
        <fullName evidence="2">Calcineurin-like phosphoesterase domain-containing protein</fullName>
    </recommendedName>
</protein>
<gene>
    <name evidence="3" type="ORF">EWM64_g9396</name>
</gene>
<dbReference type="EMBL" id="SFCI01001984">
    <property type="protein sequence ID" value="TFY74616.1"/>
    <property type="molecule type" value="Genomic_DNA"/>
</dbReference>
<reference evidence="3 4" key="1">
    <citation type="submission" date="2019-02" db="EMBL/GenBank/DDBJ databases">
        <title>Genome sequencing of the rare red list fungi Hericium alpestre (H. flagellum).</title>
        <authorList>
            <person name="Buettner E."/>
            <person name="Kellner H."/>
        </authorList>
    </citation>
    <scope>NUCLEOTIDE SEQUENCE [LARGE SCALE GENOMIC DNA]</scope>
    <source>
        <strain evidence="3 4">DSM 108284</strain>
    </source>
</reference>
<dbReference type="PANTHER" id="PTHR32440:SF0">
    <property type="entry name" value="PHOSPHATASE DCR2-RELATED"/>
    <property type="match status" value="1"/>
</dbReference>
<feature type="region of interest" description="Disordered" evidence="1">
    <location>
        <begin position="681"/>
        <end position="794"/>
    </location>
</feature>
<organism evidence="3 4">
    <name type="scientific">Hericium alpestre</name>
    <dbReference type="NCBI Taxonomy" id="135208"/>
    <lineage>
        <taxon>Eukaryota</taxon>
        <taxon>Fungi</taxon>
        <taxon>Dikarya</taxon>
        <taxon>Basidiomycota</taxon>
        <taxon>Agaricomycotina</taxon>
        <taxon>Agaricomycetes</taxon>
        <taxon>Russulales</taxon>
        <taxon>Hericiaceae</taxon>
        <taxon>Hericium</taxon>
    </lineage>
</organism>
<feature type="compositionally biased region" description="Basic and acidic residues" evidence="1">
    <location>
        <begin position="582"/>
        <end position="595"/>
    </location>
</feature>
<dbReference type="GO" id="GO:0005737">
    <property type="term" value="C:cytoplasm"/>
    <property type="evidence" value="ECO:0007669"/>
    <property type="project" value="TreeGrafter"/>
</dbReference>
<sequence>MWHLHIYYRRTRRRDVPLITDILLLDSSTRPPDPDSWTKASRSLRDGVYRTPSLYLWYRTGKTLGDMSTEERAELITEVDVLYGDGQPWFGFEKLSPPTMDAQGRRKENTWLTIRRGVKNSPALRTVTLLPRRQVQNSPSRRPALLRRRRPCRDVPPDFTCEPGAYSVTASLLSRTLDLEKPDLVVFTGDQLNGQGTSWDAKSVLAKFSAEVAKRQIPWAAVFGNHDDEDARATGSRRDQVKMMQALPYSLVEAGPEDIHGVGNYVLKVFSADASKTQLLTLYFLDSGSYSKGFIDWFGFFMPTEYDWIRQNQIDWFLQESASVPVMQRPFTPDTGKDFGDVWRRQASGQLTPEQGKIAKPNALMFFHMPLILWHADLDPATGRLLDVGEHDLERSGAAKTNGGLFEKGLLKATESDHTASGSIPEVKVVGNGHCHVTENCRRVKGVWLCFGGGGSYQGYSKVGFDRRFRVYDISDYGETIRTYKRLDTGDIIDEMTLQVASPPKQLQPGKGRPPSSPLLHTRFQRTSTGTTSSYNTFNASFDRSIGDECLRDDESVYSTPTSPPAHRQLYPNPWDGGLRASEYEPGRASDDADRGQYYSGVPSMMEYRESWQSDGTVRHQPEDIATATGPNHGLWTQGRPRRSSDSQHIDPFVFETQSIDRQQDQPPAVAAVPTVVISSEPDPAAAHDSPFPSPSSMGSASSRAGRVPSAVPLAGDTNFSRPRRPKDVPSDAETKRAVIERNSHRTHAATSLRTAATSTYSPSLASSATSLASHSNTSLASRSHPERPEMPRS</sequence>
<dbReference type="OrthoDB" id="783096at2759"/>
<feature type="compositionally biased region" description="Basic and acidic residues" evidence="1">
    <location>
        <begin position="726"/>
        <end position="744"/>
    </location>
</feature>
<evidence type="ECO:0000259" key="2">
    <source>
        <dbReference type="Pfam" id="PF00149"/>
    </source>
</evidence>
<comment type="caution">
    <text evidence="3">The sequence shown here is derived from an EMBL/GenBank/DDBJ whole genome shotgun (WGS) entry which is preliminary data.</text>
</comment>